<reference evidence="1" key="2">
    <citation type="journal article" date="2015" name="Data Brief">
        <title>Shoot transcriptome of the giant reed, Arundo donax.</title>
        <authorList>
            <person name="Barrero R.A."/>
            <person name="Guerrero F.D."/>
            <person name="Moolhuijzen P."/>
            <person name="Goolsby J.A."/>
            <person name="Tidwell J."/>
            <person name="Bellgard S.E."/>
            <person name="Bellgard M.I."/>
        </authorList>
    </citation>
    <scope>NUCLEOTIDE SEQUENCE</scope>
    <source>
        <tissue evidence="1">Shoot tissue taken approximately 20 cm above the soil surface</tissue>
    </source>
</reference>
<dbReference type="AlphaFoldDB" id="A0A0A9HP39"/>
<accession>A0A0A9HP39</accession>
<organism evidence="1">
    <name type="scientific">Arundo donax</name>
    <name type="common">Giant reed</name>
    <name type="synonym">Donax arundinaceus</name>
    <dbReference type="NCBI Taxonomy" id="35708"/>
    <lineage>
        <taxon>Eukaryota</taxon>
        <taxon>Viridiplantae</taxon>
        <taxon>Streptophyta</taxon>
        <taxon>Embryophyta</taxon>
        <taxon>Tracheophyta</taxon>
        <taxon>Spermatophyta</taxon>
        <taxon>Magnoliopsida</taxon>
        <taxon>Liliopsida</taxon>
        <taxon>Poales</taxon>
        <taxon>Poaceae</taxon>
        <taxon>PACMAD clade</taxon>
        <taxon>Arundinoideae</taxon>
        <taxon>Arundineae</taxon>
        <taxon>Arundo</taxon>
    </lineage>
</organism>
<name>A0A0A9HP39_ARUDO</name>
<dbReference type="EMBL" id="GBRH01161270">
    <property type="protein sequence ID" value="JAE36626.1"/>
    <property type="molecule type" value="Transcribed_RNA"/>
</dbReference>
<sequence>MPFSLSGLATSNFLPKQGVSLFCYAKVYQIHLSCLKKFVICPPRGVL</sequence>
<reference evidence="1" key="1">
    <citation type="submission" date="2014-09" db="EMBL/GenBank/DDBJ databases">
        <authorList>
            <person name="Magalhaes I.L.F."/>
            <person name="Oliveira U."/>
            <person name="Santos F.R."/>
            <person name="Vidigal T.H.D.A."/>
            <person name="Brescovit A.D."/>
            <person name="Santos A.J."/>
        </authorList>
    </citation>
    <scope>NUCLEOTIDE SEQUENCE</scope>
    <source>
        <tissue evidence="1">Shoot tissue taken approximately 20 cm above the soil surface</tissue>
    </source>
</reference>
<proteinExistence type="predicted"/>
<protein>
    <submittedName>
        <fullName evidence="1">Uncharacterized protein</fullName>
    </submittedName>
</protein>
<evidence type="ECO:0000313" key="1">
    <source>
        <dbReference type="EMBL" id="JAE36626.1"/>
    </source>
</evidence>